<protein>
    <submittedName>
        <fullName evidence="1">Uncharacterized protein</fullName>
    </submittedName>
</protein>
<reference evidence="1" key="1">
    <citation type="submission" date="2019-08" db="EMBL/GenBank/DDBJ databases">
        <authorList>
            <person name="Kucharzyk K."/>
            <person name="Murdoch R.W."/>
            <person name="Higgins S."/>
            <person name="Loffler F."/>
        </authorList>
    </citation>
    <scope>NUCLEOTIDE SEQUENCE</scope>
</reference>
<accession>A0A644WSC6</accession>
<organism evidence="1">
    <name type="scientific">bioreactor metagenome</name>
    <dbReference type="NCBI Taxonomy" id="1076179"/>
    <lineage>
        <taxon>unclassified sequences</taxon>
        <taxon>metagenomes</taxon>
        <taxon>ecological metagenomes</taxon>
    </lineage>
</organism>
<comment type="caution">
    <text evidence="1">The sequence shown here is derived from an EMBL/GenBank/DDBJ whole genome shotgun (WGS) entry which is preliminary data.</text>
</comment>
<name>A0A644WSC6_9ZZZZ</name>
<gene>
    <name evidence="1" type="ORF">SDC9_52667</name>
</gene>
<sequence length="57" mass="6740">MAKKKEIVSESDNKKMLGKINREYDEGRLSKMEYEMWIAICKGEKIGYQQKGVRKNK</sequence>
<evidence type="ECO:0000313" key="1">
    <source>
        <dbReference type="EMBL" id="MPM06368.1"/>
    </source>
</evidence>
<proteinExistence type="predicted"/>
<dbReference type="EMBL" id="VSSQ01001222">
    <property type="protein sequence ID" value="MPM06368.1"/>
    <property type="molecule type" value="Genomic_DNA"/>
</dbReference>
<dbReference type="AlphaFoldDB" id="A0A644WSC6"/>